<sequence length="119" mass="11946">MKKKWPLLASTLFASGMIVAGCSGAEDPAPPADDPVIEEDQAPEENQVPENNGNNLGDPDTDGGTTNDGTTNDGTTNDGTNGGSPDGGMTGGGTNGEMNGDVEAPEDGGTSGEEFETEE</sequence>
<feature type="chain" id="PRO_5005641883" description="Lipoprotein" evidence="2">
    <location>
        <begin position="26"/>
        <end position="119"/>
    </location>
</feature>
<dbReference type="Proteomes" id="UP000034166">
    <property type="component" value="Unassembled WGS sequence"/>
</dbReference>
<evidence type="ECO:0000313" key="3">
    <source>
        <dbReference type="EMBL" id="KKK37344.1"/>
    </source>
</evidence>
<dbReference type="PROSITE" id="PS51257">
    <property type="entry name" value="PROKAR_LIPOPROTEIN"/>
    <property type="match status" value="1"/>
</dbReference>
<organism evidence="3 4">
    <name type="scientific">Mesobacillus campisalis</name>
    <dbReference type="NCBI Taxonomy" id="1408103"/>
    <lineage>
        <taxon>Bacteria</taxon>
        <taxon>Bacillati</taxon>
        <taxon>Bacillota</taxon>
        <taxon>Bacilli</taxon>
        <taxon>Bacillales</taxon>
        <taxon>Bacillaceae</taxon>
        <taxon>Mesobacillus</taxon>
    </lineage>
</organism>
<evidence type="ECO:0008006" key="5">
    <source>
        <dbReference type="Google" id="ProtNLM"/>
    </source>
</evidence>
<keyword evidence="4" id="KW-1185">Reference proteome</keyword>
<reference evidence="3 4" key="1">
    <citation type="submission" date="2015-04" db="EMBL/GenBank/DDBJ databases">
        <title>Taxonomic description and genome sequence of Bacillus campisalis sp. nov., a novel member of the genus Bacillus isolated from solar saltern.</title>
        <authorList>
            <person name="Mathan Kumar R."/>
            <person name="Kaur G."/>
            <person name="Kumar A."/>
            <person name="Singh N.K."/>
            <person name="Kaur N."/>
            <person name="Kumar N."/>
            <person name="Mayilraj S."/>
        </authorList>
    </citation>
    <scope>NUCLEOTIDE SEQUENCE [LARGE SCALE GENOMIC DNA]</scope>
    <source>
        <strain evidence="3 4">SA2-6</strain>
    </source>
</reference>
<gene>
    <name evidence="3" type="ORF">WQ57_14155</name>
</gene>
<name>A0A0M2SS02_9BACI</name>
<keyword evidence="2" id="KW-0732">Signal</keyword>
<evidence type="ECO:0000256" key="2">
    <source>
        <dbReference type="SAM" id="SignalP"/>
    </source>
</evidence>
<feature type="compositionally biased region" description="Low complexity" evidence="1">
    <location>
        <begin position="51"/>
        <end position="79"/>
    </location>
</feature>
<feature type="signal peptide" evidence="2">
    <location>
        <begin position="1"/>
        <end position="25"/>
    </location>
</feature>
<dbReference type="RefSeq" id="WP_046524437.1">
    <property type="nucleotide sequence ID" value="NZ_LAYY01000015.1"/>
</dbReference>
<dbReference type="AlphaFoldDB" id="A0A0M2SS02"/>
<protein>
    <recommendedName>
        <fullName evidence="5">Lipoprotein</fullName>
    </recommendedName>
</protein>
<comment type="caution">
    <text evidence="3">The sequence shown here is derived from an EMBL/GenBank/DDBJ whole genome shotgun (WGS) entry which is preliminary data.</text>
</comment>
<dbReference type="PATRIC" id="fig|1408103.3.peg.3185"/>
<accession>A0A0M2SS02</accession>
<evidence type="ECO:0000256" key="1">
    <source>
        <dbReference type="SAM" id="MobiDB-lite"/>
    </source>
</evidence>
<evidence type="ECO:0000313" key="4">
    <source>
        <dbReference type="Proteomes" id="UP000034166"/>
    </source>
</evidence>
<feature type="region of interest" description="Disordered" evidence="1">
    <location>
        <begin position="21"/>
        <end position="119"/>
    </location>
</feature>
<feature type="compositionally biased region" description="Gly residues" evidence="1">
    <location>
        <begin position="80"/>
        <end position="95"/>
    </location>
</feature>
<proteinExistence type="predicted"/>
<dbReference type="EMBL" id="LAYY01000015">
    <property type="protein sequence ID" value="KKK37344.1"/>
    <property type="molecule type" value="Genomic_DNA"/>
</dbReference>